<keyword evidence="5 7" id="KW-0472">Membrane</keyword>
<evidence type="ECO:0000313" key="10">
    <source>
        <dbReference type="Proteomes" id="UP000321051"/>
    </source>
</evidence>
<evidence type="ECO:0000256" key="3">
    <source>
        <dbReference type="ARBA" id="ARBA00022692"/>
    </source>
</evidence>
<feature type="transmembrane region" description="Helical" evidence="7">
    <location>
        <begin position="65"/>
        <end position="87"/>
    </location>
</feature>
<evidence type="ECO:0000256" key="7">
    <source>
        <dbReference type="SAM" id="Phobius"/>
    </source>
</evidence>
<feature type="chain" id="PRO_5023099514" evidence="8">
    <location>
        <begin position="27"/>
        <end position="212"/>
    </location>
</feature>
<dbReference type="STRING" id="1371.GCA_900166605_02452"/>
<dbReference type="OrthoDB" id="2376965at2"/>
<comment type="subcellular location">
    <subcellularLocation>
        <location evidence="1">Cell membrane</location>
    </subcellularLocation>
</comment>
<keyword evidence="9" id="KW-0969">Cilium</keyword>
<dbReference type="AlphaFoldDB" id="A0A510Y261"/>
<dbReference type="Pfam" id="PF04347">
    <property type="entry name" value="FliO"/>
    <property type="match status" value="1"/>
</dbReference>
<proteinExistence type="predicted"/>
<gene>
    <name evidence="9" type="primary">fliZ</name>
    <name evidence="9" type="ORF">MHA01_03110</name>
</gene>
<evidence type="ECO:0000256" key="4">
    <source>
        <dbReference type="ARBA" id="ARBA00022989"/>
    </source>
</evidence>
<dbReference type="GO" id="GO:0044781">
    <property type="term" value="P:bacterial-type flagellum organization"/>
    <property type="evidence" value="ECO:0007669"/>
    <property type="project" value="InterPro"/>
</dbReference>
<dbReference type="InterPro" id="IPR022781">
    <property type="entry name" value="Flagellar_biosynth_FliO"/>
</dbReference>
<feature type="compositionally biased region" description="Polar residues" evidence="6">
    <location>
        <begin position="31"/>
        <end position="46"/>
    </location>
</feature>
<evidence type="ECO:0000313" key="9">
    <source>
        <dbReference type="EMBL" id="GEK57406.1"/>
    </source>
</evidence>
<accession>A0A510Y261</accession>
<dbReference type="Proteomes" id="UP000321051">
    <property type="component" value="Unassembled WGS sequence"/>
</dbReference>
<dbReference type="GO" id="GO:0016020">
    <property type="term" value="C:membrane"/>
    <property type="evidence" value="ECO:0007669"/>
    <property type="project" value="InterPro"/>
</dbReference>
<evidence type="ECO:0000256" key="5">
    <source>
        <dbReference type="ARBA" id="ARBA00023136"/>
    </source>
</evidence>
<keyword evidence="9" id="KW-0966">Cell projection</keyword>
<reference evidence="9 10" key="1">
    <citation type="submission" date="2019-07" db="EMBL/GenBank/DDBJ databases">
        <title>Whole genome shotgun sequence of Marinococcus halophilus NBRC 102359.</title>
        <authorList>
            <person name="Hosoyama A."/>
            <person name="Uohara A."/>
            <person name="Ohji S."/>
            <person name="Ichikawa N."/>
        </authorList>
    </citation>
    <scope>NUCLEOTIDE SEQUENCE [LARGE SCALE GENOMIC DNA]</scope>
    <source>
        <strain evidence="9 10">NBRC 102359</strain>
    </source>
</reference>
<keyword evidence="10" id="KW-1185">Reference proteome</keyword>
<name>A0A510Y261_MARHA</name>
<feature type="region of interest" description="Disordered" evidence="6">
    <location>
        <begin position="169"/>
        <end position="212"/>
    </location>
</feature>
<comment type="caution">
    <text evidence="9">The sequence shown here is derived from an EMBL/GenBank/DDBJ whole genome shotgun (WGS) entry which is preliminary data.</text>
</comment>
<feature type="compositionally biased region" description="Basic and acidic residues" evidence="6">
    <location>
        <begin position="184"/>
        <end position="212"/>
    </location>
</feature>
<dbReference type="RefSeq" id="WP_079476178.1">
    <property type="nucleotide sequence ID" value="NZ_BJUN01000001.1"/>
</dbReference>
<feature type="signal peptide" evidence="8">
    <location>
        <begin position="1"/>
        <end position="26"/>
    </location>
</feature>
<evidence type="ECO:0000256" key="6">
    <source>
        <dbReference type="SAM" id="MobiDB-lite"/>
    </source>
</evidence>
<keyword evidence="9" id="KW-0282">Flagellum</keyword>
<evidence type="ECO:0000256" key="2">
    <source>
        <dbReference type="ARBA" id="ARBA00022475"/>
    </source>
</evidence>
<feature type="region of interest" description="Disordered" evidence="6">
    <location>
        <begin position="31"/>
        <end position="55"/>
    </location>
</feature>
<protein>
    <submittedName>
        <fullName evidence="9">Flagellar biosynthetic protein FliZ</fullName>
    </submittedName>
</protein>
<dbReference type="EMBL" id="BJUN01000001">
    <property type="protein sequence ID" value="GEK57406.1"/>
    <property type="molecule type" value="Genomic_DNA"/>
</dbReference>
<evidence type="ECO:0000256" key="1">
    <source>
        <dbReference type="ARBA" id="ARBA00004236"/>
    </source>
</evidence>
<keyword evidence="8" id="KW-0732">Signal</keyword>
<keyword evidence="3 7" id="KW-0812">Transmembrane</keyword>
<organism evidence="9 10">
    <name type="scientific">Marinococcus halophilus</name>
    <dbReference type="NCBI Taxonomy" id="1371"/>
    <lineage>
        <taxon>Bacteria</taxon>
        <taxon>Bacillati</taxon>
        <taxon>Bacillota</taxon>
        <taxon>Bacilli</taxon>
        <taxon>Bacillales</taxon>
        <taxon>Bacillaceae</taxon>
        <taxon>Marinococcus</taxon>
    </lineage>
</organism>
<keyword evidence="2" id="KW-1003">Cell membrane</keyword>
<sequence length="212" mass="23404">MNWKYAVIIGVIMTVILLAGADTALASTTVNESLNPQENQEDTGSGSEAPADEDSVPAAMDNGSLWLNFIKMIGALAVVLGLLFWLLKFINKKTSRYQSTRSLQSIGGIGLGQNKSIQVVKVGDKMLVIGVGDTISLLQEIEDKEEQERITAQEQNTYAGVPSVIDKWKKRGKKEDSSSPFHSMLEERLKTAREAKHPEARDKRTEAKEEQR</sequence>
<keyword evidence="4 7" id="KW-1133">Transmembrane helix</keyword>
<evidence type="ECO:0000256" key="8">
    <source>
        <dbReference type="SAM" id="SignalP"/>
    </source>
</evidence>